<evidence type="ECO:0000313" key="1">
    <source>
        <dbReference type="EMBL" id="EMS71252.1"/>
    </source>
</evidence>
<reference evidence="1 2" key="1">
    <citation type="journal article" date="2013" name="Genome Announc.">
        <title>Draft Genome Sequence of the Cellulolytic, Mesophilic, Anaerobic Bacterium Clostridium termitidis Strain CT1112 (DSM 5398).</title>
        <authorList>
            <person name="Lal S."/>
            <person name="Ramachandran U."/>
            <person name="Zhang X."/>
            <person name="Munir R."/>
            <person name="Sparling R."/>
            <person name="Levin D.B."/>
        </authorList>
    </citation>
    <scope>NUCLEOTIDE SEQUENCE [LARGE SCALE GENOMIC DNA]</scope>
    <source>
        <strain evidence="1 2">CT1112</strain>
    </source>
</reference>
<comment type="caution">
    <text evidence="1">The sequence shown here is derived from an EMBL/GenBank/DDBJ whole genome shotgun (WGS) entry which is preliminary data.</text>
</comment>
<keyword evidence="2" id="KW-1185">Reference proteome</keyword>
<dbReference type="EMBL" id="AORV01000040">
    <property type="protein sequence ID" value="EMS71252.1"/>
    <property type="molecule type" value="Genomic_DNA"/>
</dbReference>
<dbReference type="STRING" id="1195236.CTER_2881"/>
<dbReference type="AlphaFoldDB" id="S0FI40"/>
<dbReference type="RefSeq" id="WP_004626764.1">
    <property type="nucleotide sequence ID" value="NZ_AORV01000040.1"/>
</dbReference>
<proteinExistence type="predicted"/>
<dbReference type="Proteomes" id="UP000014155">
    <property type="component" value="Unassembled WGS sequence"/>
</dbReference>
<gene>
    <name evidence="1" type="ORF">CTER_2881</name>
</gene>
<protein>
    <submittedName>
        <fullName evidence="1">Uncharacterized protein</fullName>
    </submittedName>
</protein>
<organism evidence="1 2">
    <name type="scientific">Ruminiclostridium cellobioparum subsp. termitidis CT1112</name>
    <dbReference type="NCBI Taxonomy" id="1195236"/>
    <lineage>
        <taxon>Bacteria</taxon>
        <taxon>Bacillati</taxon>
        <taxon>Bacillota</taxon>
        <taxon>Clostridia</taxon>
        <taxon>Eubacteriales</taxon>
        <taxon>Oscillospiraceae</taxon>
        <taxon>Ruminiclostridium</taxon>
    </lineage>
</organism>
<name>S0FI40_RUMCE</name>
<evidence type="ECO:0000313" key="2">
    <source>
        <dbReference type="Proteomes" id="UP000014155"/>
    </source>
</evidence>
<sequence length="48" mass="5907">MFISEKSYFYTKILKTDEIQVKEIISSKTECYSEFEIPKKMEKERYML</sequence>
<dbReference type="PATRIC" id="fig|1195236.3.peg.3199"/>
<accession>S0FI40</accession>